<dbReference type="Proteomes" id="UP000217994">
    <property type="component" value="Unassembled WGS sequence"/>
</dbReference>
<feature type="transmembrane region" description="Helical" evidence="1">
    <location>
        <begin position="122"/>
        <end position="143"/>
    </location>
</feature>
<evidence type="ECO:0000313" key="4">
    <source>
        <dbReference type="Proteomes" id="UP000217994"/>
    </source>
</evidence>
<accession>A0A2A4FBH6</accession>
<keyword evidence="1" id="KW-1133">Transmembrane helix</keyword>
<keyword evidence="1" id="KW-0812">Transmembrane</keyword>
<keyword evidence="1" id="KW-0472">Membrane</keyword>
<feature type="domain" description="Thioredoxin-like fold" evidence="2">
    <location>
        <begin position="215"/>
        <end position="315"/>
    </location>
</feature>
<reference evidence="3 4" key="1">
    <citation type="submission" date="2017-01" db="EMBL/GenBank/DDBJ databases">
        <title>Whole-Genome Shotgun Sequencing of Two beta-Proteobacterial Species in Search of the Bulgecin Biosynthetic Cluster.</title>
        <authorList>
            <person name="Horsman M.E."/>
            <person name="Marous D.R."/>
            <person name="Li R."/>
            <person name="Oliver R.A."/>
            <person name="Byun B."/>
            <person name="Emrich S.J."/>
            <person name="Boggess B."/>
            <person name="Townsend C.A."/>
            <person name="Mobashery S."/>
        </authorList>
    </citation>
    <scope>NUCLEOTIDE SEQUENCE [LARGE SCALE GENOMIC DNA]</scope>
    <source>
        <strain evidence="3 4">ATCC 31433</strain>
    </source>
</reference>
<dbReference type="InterPro" id="IPR051470">
    <property type="entry name" value="Thiol:disulfide_interchange"/>
</dbReference>
<sequence>MKLRFEKASPALRDCVLVEHDGTIFTSFKRTGYIKAIARTKFATGESASTGAFTVTSADAGKSDEGGLHALTFVSEVAGTEKIAIIERFQTAEDAEAAWERVQRALRRFVVRNRINAAWRGFLCYVGAPLIVFTVGMAAVRFMDSHNGSLQTIDALMRMAESVDTSGANGAAKPAGRKLDALPANAPGMSARDSGMVGGSQMAGIHFGLDNQAPEKTLYVFSDPNCPACQQFEPHIDALAKDYSVYVLPVAYQGGDHGKAASIAMCAADQKAAWQVALDGGGASPGSDCLPGYDAVKANMEQFQRLGFNSTPRVVNGSGYIFSEGATASMIRTQSAAR</sequence>
<dbReference type="RefSeq" id="WP_084906866.1">
    <property type="nucleotide sequence ID" value="NZ_CP020738.1"/>
</dbReference>
<evidence type="ECO:0000259" key="2">
    <source>
        <dbReference type="Pfam" id="PF13098"/>
    </source>
</evidence>
<dbReference type="InterPro" id="IPR036249">
    <property type="entry name" value="Thioredoxin-like_sf"/>
</dbReference>
<evidence type="ECO:0000313" key="3">
    <source>
        <dbReference type="EMBL" id="PCE30032.1"/>
    </source>
</evidence>
<dbReference type="Gene3D" id="3.40.30.10">
    <property type="entry name" value="Glutaredoxin"/>
    <property type="match status" value="1"/>
</dbReference>
<dbReference type="InterPro" id="IPR012336">
    <property type="entry name" value="Thioredoxin-like_fold"/>
</dbReference>
<gene>
    <name evidence="3" type="ORF">BZL54_22985</name>
</gene>
<name>A0A2A4FBH6_9BURK</name>
<dbReference type="GeneID" id="69001298"/>
<dbReference type="EMBL" id="MTZU01000071">
    <property type="protein sequence ID" value="PCE30032.1"/>
    <property type="molecule type" value="Genomic_DNA"/>
</dbReference>
<proteinExistence type="predicted"/>
<dbReference type="SUPFAM" id="SSF52833">
    <property type="entry name" value="Thioredoxin-like"/>
    <property type="match status" value="1"/>
</dbReference>
<dbReference type="AlphaFoldDB" id="A0A2A4FBH6"/>
<dbReference type="PANTHER" id="PTHR35272:SF3">
    <property type="entry name" value="THIOL:DISULFIDE INTERCHANGE PROTEIN DSBC"/>
    <property type="match status" value="1"/>
</dbReference>
<organism evidence="3 4">
    <name type="scientific">Burkholderia ubonensis subsp. mesacidophila</name>
    <dbReference type="NCBI Taxonomy" id="265293"/>
    <lineage>
        <taxon>Bacteria</taxon>
        <taxon>Pseudomonadati</taxon>
        <taxon>Pseudomonadota</taxon>
        <taxon>Betaproteobacteria</taxon>
        <taxon>Burkholderiales</taxon>
        <taxon>Burkholderiaceae</taxon>
        <taxon>Burkholderia</taxon>
        <taxon>Burkholderia cepacia complex</taxon>
    </lineage>
</organism>
<dbReference type="PANTHER" id="PTHR35272">
    <property type="entry name" value="THIOL:DISULFIDE INTERCHANGE PROTEIN DSBC-RELATED"/>
    <property type="match status" value="1"/>
</dbReference>
<evidence type="ECO:0000256" key="1">
    <source>
        <dbReference type="SAM" id="Phobius"/>
    </source>
</evidence>
<dbReference type="Pfam" id="PF13098">
    <property type="entry name" value="Thioredoxin_2"/>
    <property type="match status" value="1"/>
</dbReference>
<comment type="caution">
    <text evidence="3">The sequence shown here is derived from an EMBL/GenBank/DDBJ whole genome shotgun (WGS) entry which is preliminary data.</text>
</comment>
<protein>
    <recommendedName>
        <fullName evidence="2">Thioredoxin-like fold domain-containing protein</fullName>
    </recommendedName>
</protein>